<feature type="transmembrane region" description="Helical" evidence="2">
    <location>
        <begin position="24"/>
        <end position="45"/>
    </location>
</feature>
<keyword evidence="2" id="KW-1133">Transmembrane helix</keyword>
<dbReference type="PANTHER" id="PTHR32309:SF13">
    <property type="entry name" value="FERRIC ENTEROBACTIN TRANSPORT PROTEIN FEPE"/>
    <property type="match status" value="1"/>
</dbReference>
<keyword evidence="4" id="KW-1185">Reference proteome</keyword>
<keyword evidence="2" id="KW-0472">Membrane</keyword>
<dbReference type="EMBL" id="CP062006">
    <property type="protein sequence ID" value="QTC89543.1"/>
    <property type="molecule type" value="Genomic_DNA"/>
</dbReference>
<gene>
    <name evidence="3" type="ORF">IFE19_10065</name>
</gene>
<accession>A0ABX7SRA8</accession>
<evidence type="ECO:0000256" key="2">
    <source>
        <dbReference type="SAM" id="Phobius"/>
    </source>
</evidence>
<dbReference type="PANTHER" id="PTHR32309">
    <property type="entry name" value="TYROSINE-PROTEIN KINASE"/>
    <property type="match status" value="1"/>
</dbReference>
<dbReference type="InterPro" id="IPR050445">
    <property type="entry name" value="Bact_polysacc_biosynth/exp"/>
</dbReference>
<keyword evidence="2" id="KW-0812">Transmembrane</keyword>
<evidence type="ECO:0000256" key="1">
    <source>
        <dbReference type="SAM" id="Coils"/>
    </source>
</evidence>
<reference evidence="3 4" key="1">
    <citation type="submission" date="2020-09" db="EMBL/GenBank/DDBJ databases">
        <title>Brevundimonas sp. LVF1 isolated from an oligotrophic pond in Goettingen, Germany.</title>
        <authorList>
            <person name="Friedrich I."/>
            <person name="Klassen A."/>
            <person name="Neubauer H."/>
            <person name="Schneider D."/>
            <person name="Hertel R."/>
            <person name="Daniel R."/>
        </authorList>
    </citation>
    <scope>NUCLEOTIDE SEQUENCE [LARGE SCALE GENOMIC DNA]</scope>
    <source>
        <strain evidence="3 4">LVF1</strain>
    </source>
</reference>
<evidence type="ECO:0000313" key="3">
    <source>
        <dbReference type="EMBL" id="QTC89543.1"/>
    </source>
</evidence>
<feature type="transmembrane region" description="Helical" evidence="2">
    <location>
        <begin position="430"/>
        <end position="452"/>
    </location>
</feature>
<name>A0ABX7SRA8_9CAUL</name>
<evidence type="ECO:0000313" key="4">
    <source>
        <dbReference type="Proteomes" id="UP000663942"/>
    </source>
</evidence>
<feature type="coiled-coil region" evidence="1">
    <location>
        <begin position="335"/>
        <end position="362"/>
    </location>
</feature>
<organism evidence="3 4">
    <name type="scientific">Brevundimonas pondensis</name>
    <dbReference type="NCBI Taxonomy" id="2774189"/>
    <lineage>
        <taxon>Bacteria</taxon>
        <taxon>Pseudomonadati</taxon>
        <taxon>Pseudomonadota</taxon>
        <taxon>Alphaproteobacteria</taxon>
        <taxon>Caulobacterales</taxon>
        <taxon>Caulobacteraceae</taxon>
        <taxon>Brevundimonas</taxon>
    </lineage>
</organism>
<protein>
    <submittedName>
        <fullName evidence="3">Chain-length determining protein</fullName>
    </submittedName>
</protein>
<sequence length="479" mass="52192">MASRAAARPRYGVLDVVALLFRELLVMVLVFVVLFALGAAAVLTLKKTYTAGASLFVGVGQEYVYQPRVGVTDRSSPPTAAEVAQSEGAILNSMEVKRRVVRAMGVESFQDGKPSTASPAKQEEDAVRAVSGGLEVVVTPLSPVIGLRYESDDAALSARVLNTVIDQYLTYRREVFQDKATPAIQTQRRAFEDELATADQAYEEFLRTNDIGDFATAKATLAATYQSIFAERMAVQAQLNQAAQRLMTLAGQQGRTPVEIALQQDLNISAQDQILQLRTQREDLLSRYQPDAQPVREIEARIAQLQAYVGTGTAVGAKEVRTGPNPVWVELETTRINAQAERDALAARLAVLDRQVTDLRARQARLTELESRNATLAGNREVLTASIREFQQRETQSRADNELVKAGADNVTVIERAQPPSKGKSLKAPLMIAAFLFAAFTALCVGLLRVFLRRGFSLPSTASRTLQMPVLAVAPMKGA</sequence>
<proteinExistence type="predicted"/>
<dbReference type="Proteomes" id="UP000663942">
    <property type="component" value="Chromosome"/>
</dbReference>
<keyword evidence="1" id="KW-0175">Coiled coil</keyword>